<comment type="caution">
    <text evidence="1">The sequence shown here is derived from an EMBL/GenBank/DDBJ whole genome shotgun (WGS) entry which is preliminary data.</text>
</comment>
<dbReference type="Gene3D" id="3.60.10.10">
    <property type="entry name" value="Endonuclease/exonuclease/phosphatase"/>
    <property type="match status" value="1"/>
</dbReference>
<dbReference type="InterPro" id="IPR036691">
    <property type="entry name" value="Endo/exonu/phosph_ase_sf"/>
</dbReference>
<protein>
    <recommendedName>
        <fullName evidence="3">Endonuclease/exonuclease/phosphatase domain-containing protein</fullName>
    </recommendedName>
</protein>
<evidence type="ECO:0000313" key="2">
    <source>
        <dbReference type="Proteomes" id="UP001491310"/>
    </source>
</evidence>
<proteinExistence type="predicted"/>
<name>A0ABR2YW36_9CHLO</name>
<dbReference type="EMBL" id="JALJOT010000004">
    <property type="protein sequence ID" value="KAK9916108.1"/>
    <property type="molecule type" value="Genomic_DNA"/>
</dbReference>
<evidence type="ECO:0000313" key="1">
    <source>
        <dbReference type="EMBL" id="KAK9916108.1"/>
    </source>
</evidence>
<accession>A0ABR2YW36</accession>
<sequence length="139" mass="15693">MLPREPKLSLNLSLTPMVYTRGAQVLPAAREALKDIEIDTPPPPPPLPVPMEWETQACSVPLRELLRRIAIVRDIGTAALAAMNRSHSPSLCLLSLNVNGLWDRDKRRCLFNLLERDKWDIILLQETHHSSTEEGTAWP</sequence>
<reference evidence="1 2" key="1">
    <citation type="journal article" date="2024" name="Nat. Commun.">
        <title>Phylogenomics reveals the evolutionary origins of lichenization in chlorophyte algae.</title>
        <authorList>
            <person name="Puginier C."/>
            <person name="Libourel C."/>
            <person name="Otte J."/>
            <person name="Skaloud P."/>
            <person name="Haon M."/>
            <person name="Grisel S."/>
            <person name="Petersen M."/>
            <person name="Berrin J.G."/>
            <person name="Delaux P.M."/>
            <person name="Dal Grande F."/>
            <person name="Keller J."/>
        </authorList>
    </citation>
    <scope>NUCLEOTIDE SEQUENCE [LARGE SCALE GENOMIC DNA]</scope>
    <source>
        <strain evidence="1 2">SAG 216-7</strain>
    </source>
</reference>
<dbReference type="SUPFAM" id="SSF56219">
    <property type="entry name" value="DNase I-like"/>
    <property type="match status" value="1"/>
</dbReference>
<dbReference type="Proteomes" id="UP001491310">
    <property type="component" value="Unassembled WGS sequence"/>
</dbReference>
<organism evidence="1 2">
    <name type="scientific">Coccomyxa subellipsoidea</name>
    <dbReference type="NCBI Taxonomy" id="248742"/>
    <lineage>
        <taxon>Eukaryota</taxon>
        <taxon>Viridiplantae</taxon>
        <taxon>Chlorophyta</taxon>
        <taxon>core chlorophytes</taxon>
        <taxon>Trebouxiophyceae</taxon>
        <taxon>Trebouxiophyceae incertae sedis</taxon>
        <taxon>Coccomyxaceae</taxon>
        <taxon>Coccomyxa</taxon>
    </lineage>
</organism>
<evidence type="ECO:0008006" key="3">
    <source>
        <dbReference type="Google" id="ProtNLM"/>
    </source>
</evidence>
<gene>
    <name evidence="1" type="ORF">WJX75_008686</name>
</gene>
<keyword evidence="2" id="KW-1185">Reference proteome</keyword>